<proteinExistence type="predicted"/>
<sequence length="88" mass="9713">MSGQLEVRYGARRGAAVILNLGTDGQHPIQASAHRKHERAMRVTVDRNPLQQQRSCPEETVADEGYGWGRAVTGEANCTRHKIPPILP</sequence>
<gene>
    <name evidence="1" type="ORF">SKAU_G00304350</name>
</gene>
<organism evidence="1 2">
    <name type="scientific">Synaphobranchus kaupii</name>
    <name type="common">Kaup's arrowtooth eel</name>
    <dbReference type="NCBI Taxonomy" id="118154"/>
    <lineage>
        <taxon>Eukaryota</taxon>
        <taxon>Metazoa</taxon>
        <taxon>Chordata</taxon>
        <taxon>Craniata</taxon>
        <taxon>Vertebrata</taxon>
        <taxon>Euteleostomi</taxon>
        <taxon>Actinopterygii</taxon>
        <taxon>Neopterygii</taxon>
        <taxon>Teleostei</taxon>
        <taxon>Anguilliformes</taxon>
        <taxon>Synaphobranchidae</taxon>
        <taxon>Synaphobranchus</taxon>
    </lineage>
</organism>
<accession>A0A9Q1IMM1</accession>
<dbReference type="Proteomes" id="UP001152622">
    <property type="component" value="Chromosome 12"/>
</dbReference>
<evidence type="ECO:0000313" key="2">
    <source>
        <dbReference type="Proteomes" id="UP001152622"/>
    </source>
</evidence>
<comment type="caution">
    <text evidence="1">The sequence shown here is derived from an EMBL/GenBank/DDBJ whole genome shotgun (WGS) entry which is preliminary data.</text>
</comment>
<evidence type="ECO:0000313" key="1">
    <source>
        <dbReference type="EMBL" id="KAJ8346242.1"/>
    </source>
</evidence>
<protein>
    <submittedName>
        <fullName evidence="1">Uncharacterized protein</fullName>
    </submittedName>
</protein>
<dbReference type="EMBL" id="JAINUF010000012">
    <property type="protein sequence ID" value="KAJ8346242.1"/>
    <property type="molecule type" value="Genomic_DNA"/>
</dbReference>
<reference evidence="1" key="1">
    <citation type="journal article" date="2023" name="Science">
        <title>Genome structures resolve the early diversification of teleost fishes.</title>
        <authorList>
            <person name="Parey E."/>
            <person name="Louis A."/>
            <person name="Montfort J."/>
            <person name="Bouchez O."/>
            <person name="Roques C."/>
            <person name="Iampietro C."/>
            <person name="Lluch J."/>
            <person name="Castinel A."/>
            <person name="Donnadieu C."/>
            <person name="Desvignes T."/>
            <person name="Floi Bucao C."/>
            <person name="Jouanno E."/>
            <person name="Wen M."/>
            <person name="Mejri S."/>
            <person name="Dirks R."/>
            <person name="Jansen H."/>
            <person name="Henkel C."/>
            <person name="Chen W.J."/>
            <person name="Zahm M."/>
            <person name="Cabau C."/>
            <person name="Klopp C."/>
            <person name="Thompson A.W."/>
            <person name="Robinson-Rechavi M."/>
            <person name="Braasch I."/>
            <person name="Lecointre G."/>
            <person name="Bobe J."/>
            <person name="Postlethwait J.H."/>
            <person name="Berthelot C."/>
            <person name="Roest Crollius H."/>
            <person name="Guiguen Y."/>
        </authorList>
    </citation>
    <scope>NUCLEOTIDE SEQUENCE</scope>
    <source>
        <strain evidence="1">WJC10195</strain>
    </source>
</reference>
<keyword evidence="2" id="KW-1185">Reference proteome</keyword>
<name>A0A9Q1IMM1_SYNKA</name>
<dbReference type="AlphaFoldDB" id="A0A9Q1IMM1"/>